<gene>
    <name evidence="1" type="ORF">F383_26100</name>
</gene>
<reference evidence="2" key="1">
    <citation type="submission" date="2014-09" db="EMBL/GenBank/DDBJ databases">
        <authorList>
            <person name="Mudge J."/>
            <person name="Ramaraj T."/>
            <person name="Lindquist I.E."/>
            <person name="Bharti A.K."/>
            <person name="Sundararajan A."/>
            <person name="Cameron C.T."/>
            <person name="Woodward J.E."/>
            <person name="May G.D."/>
            <person name="Brubaker C."/>
            <person name="Broadhvest J."/>
            <person name="Wilkins T.A."/>
        </authorList>
    </citation>
    <scope>NUCLEOTIDE SEQUENCE</scope>
    <source>
        <strain evidence="2">cv. AKA8401</strain>
    </source>
</reference>
<protein>
    <submittedName>
        <fullName evidence="1">Uncharacterized protein</fullName>
    </submittedName>
</protein>
<accession>A0A0B0P9K3</accession>
<evidence type="ECO:0000313" key="2">
    <source>
        <dbReference type="Proteomes" id="UP000032142"/>
    </source>
</evidence>
<evidence type="ECO:0000313" key="1">
    <source>
        <dbReference type="EMBL" id="KHG20036.1"/>
    </source>
</evidence>
<dbReference type="Proteomes" id="UP000032142">
    <property type="component" value="Unassembled WGS sequence"/>
</dbReference>
<dbReference type="EMBL" id="KN414682">
    <property type="protein sequence ID" value="KHG20036.1"/>
    <property type="molecule type" value="Genomic_DNA"/>
</dbReference>
<name>A0A0B0P9K3_GOSAR</name>
<organism evidence="1 2">
    <name type="scientific">Gossypium arboreum</name>
    <name type="common">Tree cotton</name>
    <name type="synonym">Gossypium nanking</name>
    <dbReference type="NCBI Taxonomy" id="29729"/>
    <lineage>
        <taxon>Eukaryota</taxon>
        <taxon>Viridiplantae</taxon>
        <taxon>Streptophyta</taxon>
        <taxon>Embryophyta</taxon>
        <taxon>Tracheophyta</taxon>
        <taxon>Spermatophyta</taxon>
        <taxon>Magnoliopsida</taxon>
        <taxon>eudicotyledons</taxon>
        <taxon>Gunneridae</taxon>
        <taxon>Pentapetalae</taxon>
        <taxon>rosids</taxon>
        <taxon>malvids</taxon>
        <taxon>Malvales</taxon>
        <taxon>Malvaceae</taxon>
        <taxon>Malvoideae</taxon>
        <taxon>Gossypium</taxon>
    </lineage>
</organism>
<sequence length="19" mass="2243">MFGIKSVFNLSLKEESQVW</sequence>
<keyword evidence="2" id="KW-1185">Reference proteome</keyword>
<dbReference type="AlphaFoldDB" id="A0A0B0P9K3"/>
<proteinExistence type="predicted"/>